<protein>
    <recommendedName>
        <fullName evidence="3">HNH endonuclease</fullName>
    </recommendedName>
</protein>
<evidence type="ECO:0000313" key="1">
    <source>
        <dbReference type="EMBL" id="MCW3477773.1"/>
    </source>
</evidence>
<evidence type="ECO:0008006" key="3">
    <source>
        <dbReference type="Google" id="ProtNLM"/>
    </source>
</evidence>
<proteinExistence type="predicted"/>
<reference evidence="1" key="2">
    <citation type="submission" date="2022-10" db="EMBL/GenBank/DDBJ databases">
        <authorList>
            <person name="Trinh H.N."/>
        </authorList>
    </citation>
    <scope>NUCLEOTIDE SEQUENCE</scope>
    <source>
        <strain evidence="1">RN2-1</strain>
    </source>
</reference>
<organism evidence="1 2">
    <name type="scientific">Limobrevibacterium gyesilva</name>
    <dbReference type="NCBI Taxonomy" id="2991712"/>
    <lineage>
        <taxon>Bacteria</taxon>
        <taxon>Pseudomonadati</taxon>
        <taxon>Pseudomonadota</taxon>
        <taxon>Alphaproteobacteria</taxon>
        <taxon>Acetobacterales</taxon>
        <taxon>Acetobacteraceae</taxon>
        <taxon>Limobrevibacterium</taxon>
    </lineage>
</organism>
<gene>
    <name evidence="1" type="ORF">OL599_24795</name>
</gene>
<dbReference type="AlphaFoldDB" id="A0AA41YWH7"/>
<keyword evidence="2" id="KW-1185">Reference proteome</keyword>
<comment type="caution">
    <text evidence="1">The sequence shown here is derived from an EMBL/GenBank/DDBJ whole genome shotgun (WGS) entry which is preliminary data.</text>
</comment>
<dbReference type="Proteomes" id="UP001165679">
    <property type="component" value="Unassembled WGS sequence"/>
</dbReference>
<sequence length="165" mass="18870">MNETSRLTGKWSQPGVPHKGWTCIDIEDLGEPSATCEMCETQEIRYVHHMQHPHYPDVLGCGCVCAGHMEEDYEGARQREKVLRNASARRRKWLTRGWRVSRNGNPFLNVDGYNVVVYPAGQGWGFRVSNRVTDKSVVSRRVLASMDAAKLRSFDAMIWMKERGD</sequence>
<dbReference type="RefSeq" id="WP_264716738.1">
    <property type="nucleotide sequence ID" value="NZ_JAPDNT010000051.1"/>
</dbReference>
<name>A0AA41YWH7_9PROT</name>
<evidence type="ECO:0000313" key="2">
    <source>
        <dbReference type="Proteomes" id="UP001165679"/>
    </source>
</evidence>
<dbReference type="EMBL" id="JAPDNT010000051">
    <property type="protein sequence ID" value="MCW3477773.1"/>
    <property type="molecule type" value="Genomic_DNA"/>
</dbReference>
<reference evidence="1" key="1">
    <citation type="submission" date="2022-09" db="EMBL/GenBank/DDBJ databases">
        <title>Rhodovastum sp. nov. RN2-1 isolated from soil in Seongnam, South Korea.</title>
        <authorList>
            <person name="Le N.T."/>
        </authorList>
    </citation>
    <scope>NUCLEOTIDE SEQUENCE</scope>
    <source>
        <strain evidence="1">RN2-1</strain>
    </source>
</reference>
<accession>A0AA41YWH7</accession>